<dbReference type="EMBL" id="CAXLJM020000078">
    <property type="protein sequence ID" value="CAL8129571.1"/>
    <property type="molecule type" value="Genomic_DNA"/>
</dbReference>
<evidence type="ECO:0000313" key="3">
    <source>
        <dbReference type="Proteomes" id="UP001642540"/>
    </source>
</evidence>
<organism evidence="2 3">
    <name type="scientific">Orchesella dallaii</name>
    <dbReference type="NCBI Taxonomy" id="48710"/>
    <lineage>
        <taxon>Eukaryota</taxon>
        <taxon>Metazoa</taxon>
        <taxon>Ecdysozoa</taxon>
        <taxon>Arthropoda</taxon>
        <taxon>Hexapoda</taxon>
        <taxon>Collembola</taxon>
        <taxon>Entomobryomorpha</taxon>
        <taxon>Entomobryoidea</taxon>
        <taxon>Orchesellidae</taxon>
        <taxon>Orchesellinae</taxon>
        <taxon>Orchesella</taxon>
    </lineage>
</organism>
<feature type="compositionally biased region" description="Polar residues" evidence="1">
    <location>
        <begin position="166"/>
        <end position="181"/>
    </location>
</feature>
<name>A0ABP1RKI7_9HEXA</name>
<comment type="caution">
    <text evidence="2">The sequence shown here is derived from an EMBL/GenBank/DDBJ whole genome shotgun (WGS) entry which is preliminary data.</text>
</comment>
<gene>
    <name evidence="2" type="ORF">ODALV1_LOCUS23294</name>
</gene>
<reference evidence="2 3" key="1">
    <citation type="submission" date="2024-08" db="EMBL/GenBank/DDBJ databases">
        <authorList>
            <person name="Cucini C."/>
            <person name="Frati F."/>
        </authorList>
    </citation>
    <scope>NUCLEOTIDE SEQUENCE [LARGE SCALE GENOMIC DNA]</scope>
</reference>
<keyword evidence="3" id="KW-1185">Reference proteome</keyword>
<sequence length="211" mass="23077">MKYHVGALEKDSSRQGSKMPNVLSKEVGAYMDGNDVCSGCRCGYLGCDCALCCVACKDRIRLCYCWWYLSYAGFRCESCVYFSPACICDQEFRCRYCVVSLIKCRRGGCIRYLPKLSSDDAKPYIELFHAEEGPIDDEPEGNDYDSVISLNGLAINDDENDEIPSASAQPTTCDSLGTSPDRSLGGKKKKKSVSSDSGNGSGSWSDDSNSP</sequence>
<protein>
    <submittedName>
        <fullName evidence="2">Uncharacterized protein</fullName>
    </submittedName>
</protein>
<feature type="compositionally biased region" description="Low complexity" evidence="1">
    <location>
        <begin position="194"/>
        <end position="211"/>
    </location>
</feature>
<evidence type="ECO:0000313" key="2">
    <source>
        <dbReference type="EMBL" id="CAL8129571.1"/>
    </source>
</evidence>
<dbReference type="Proteomes" id="UP001642540">
    <property type="component" value="Unassembled WGS sequence"/>
</dbReference>
<evidence type="ECO:0000256" key="1">
    <source>
        <dbReference type="SAM" id="MobiDB-lite"/>
    </source>
</evidence>
<feature type="region of interest" description="Disordered" evidence="1">
    <location>
        <begin position="158"/>
        <end position="211"/>
    </location>
</feature>
<accession>A0ABP1RKI7</accession>
<proteinExistence type="predicted"/>